<evidence type="ECO:0000256" key="1">
    <source>
        <dbReference type="SAM" id="MobiDB-lite"/>
    </source>
</evidence>
<proteinExistence type="predicted"/>
<name>A0A1N7S2L1_9BURK</name>
<evidence type="ECO:0000313" key="3">
    <source>
        <dbReference type="Proteomes" id="UP000187012"/>
    </source>
</evidence>
<gene>
    <name evidence="2" type="ORF">BN2475_310096</name>
</gene>
<keyword evidence="3" id="KW-1185">Reference proteome</keyword>
<dbReference type="Proteomes" id="UP000187012">
    <property type="component" value="Unassembled WGS sequence"/>
</dbReference>
<dbReference type="AlphaFoldDB" id="A0A1N7S2L1"/>
<accession>A0A1N7S2L1</accession>
<sequence length="82" mass="8847">MPRVAQQTDDSAASGRVTSHPFTADESAASSALDDDRLQWSAWCRDWLVRTNGILDISTPLDASVPCPTDGPRISFPDGVFP</sequence>
<reference evidence="2 3" key="1">
    <citation type="submission" date="2016-12" db="EMBL/GenBank/DDBJ databases">
        <authorList>
            <person name="Song W.-J."/>
            <person name="Kurnit D.M."/>
        </authorList>
    </citation>
    <scope>NUCLEOTIDE SEQUENCE [LARGE SCALE GENOMIC DNA]</scope>
    <source>
        <strain evidence="2 3">STM7296</strain>
    </source>
</reference>
<feature type="compositionally biased region" description="Polar residues" evidence="1">
    <location>
        <begin position="1"/>
        <end position="21"/>
    </location>
</feature>
<protein>
    <submittedName>
        <fullName evidence="2">Uncharacterized protein</fullName>
    </submittedName>
</protein>
<organism evidence="2 3">
    <name type="scientific">Paraburkholderia ribeironis</name>
    <dbReference type="NCBI Taxonomy" id="1247936"/>
    <lineage>
        <taxon>Bacteria</taxon>
        <taxon>Pseudomonadati</taxon>
        <taxon>Pseudomonadota</taxon>
        <taxon>Betaproteobacteria</taxon>
        <taxon>Burkholderiales</taxon>
        <taxon>Burkholderiaceae</taxon>
        <taxon>Paraburkholderia</taxon>
    </lineage>
</organism>
<evidence type="ECO:0000313" key="2">
    <source>
        <dbReference type="EMBL" id="SIT41567.1"/>
    </source>
</evidence>
<dbReference type="EMBL" id="CYGX02000031">
    <property type="protein sequence ID" value="SIT41567.1"/>
    <property type="molecule type" value="Genomic_DNA"/>
</dbReference>
<feature type="region of interest" description="Disordered" evidence="1">
    <location>
        <begin position="1"/>
        <end position="30"/>
    </location>
</feature>